<dbReference type="PANTHER" id="PTHR48090:SF1">
    <property type="entry name" value="PROPHAGE BACTOPRENOL GLUCOSYL TRANSFERASE HOMOLOG"/>
    <property type="match status" value="1"/>
</dbReference>
<evidence type="ECO:0000259" key="11">
    <source>
        <dbReference type="Pfam" id="PF00535"/>
    </source>
</evidence>
<dbReference type="InterPro" id="IPR050256">
    <property type="entry name" value="Glycosyltransferase_2"/>
</dbReference>
<dbReference type="OrthoDB" id="9807795at2"/>
<dbReference type="PANTHER" id="PTHR48090">
    <property type="entry name" value="UNDECAPRENYL-PHOSPHATE 4-DEOXY-4-FORMAMIDO-L-ARABINOSE TRANSFERASE-RELATED"/>
    <property type="match status" value="1"/>
</dbReference>
<dbReference type="STRING" id="1238182.C882_1630"/>
<feature type="region of interest" description="Disordered" evidence="9">
    <location>
        <begin position="345"/>
        <end position="366"/>
    </location>
</feature>
<dbReference type="AlphaFoldDB" id="K9H5F0"/>
<keyword evidence="2" id="KW-1003">Cell membrane</keyword>
<evidence type="ECO:0000256" key="1">
    <source>
        <dbReference type="ARBA" id="ARBA00004651"/>
    </source>
</evidence>
<dbReference type="InterPro" id="IPR001173">
    <property type="entry name" value="Glyco_trans_2-like"/>
</dbReference>
<feature type="domain" description="Glycosyltransferase 2-like" evidence="11">
    <location>
        <begin position="38"/>
        <end position="200"/>
    </location>
</feature>
<dbReference type="Proteomes" id="UP000009881">
    <property type="component" value="Unassembled WGS sequence"/>
</dbReference>
<keyword evidence="7 10" id="KW-0472">Membrane</keyword>
<evidence type="ECO:0000313" key="13">
    <source>
        <dbReference type="Proteomes" id="UP000009881"/>
    </source>
</evidence>
<keyword evidence="6 10" id="KW-1133">Transmembrane helix</keyword>
<comment type="caution">
    <text evidence="12">The sequence shown here is derived from an EMBL/GenBank/DDBJ whole genome shotgun (WGS) entry which is preliminary data.</text>
</comment>
<evidence type="ECO:0000256" key="7">
    <source>
        <dbReference type="ARBA" id="ARBA00023136"/>
    </source>
</evidence>
<dbReference type="RefSeq" id="WP_009538619.1">
    <property type="nucleotide sequence ID" value="NZ_ANHY01000002.1"/>
</dbReference>
<organism evidence="12 13">
    <name type="scientific">Caenispirillum salinarum AK4</name>
    <dbReference type="NCBI Taxonomy" id="1238182"/>
    <lineage>
        <taxon>Bacteria</taxon>
        <taxon>Pseudomonadati</taxon>
        <taxon>Pseudomonadota</taxon>
        <taxon>Alphaproteobacteria</taxon>
        <taxon>Rhodospirillales</taxon>
        <taxon>Novispirillaceae</taxon>
        <taxon>Caenispirillum</taxon>
    </lineage>
</organism>
<dbReference type="CDD" id="cd04187">
    <property type="entry name" value="DPM1_like_bac"/>
    <property type="match status" value="1"/>
</dbReference>
<keyword evidence="4" id="KW-0808">Transferase</keyword>
<reference evidence="12 13" key="1">
    <citation type="journal article" date="2013" name="Genome Announc.">
        <title>Draft Genome Sequence of an Alphaproteobacterium, Caenispirillum salinarum AK4(T), Isolated from a Solar Saltern.</title>
        <authorList>
            <person name="Khatri I."/>
            <person name="Singh A."/>
            <person name="Korpole S."/>
            <person name="Pinnaka A.K."/>
            <person name="Subramanian S."/>
        </authorList>
    </citation>
    <scope>NUCLEOTIDE SEQUENCE [LARGE SCALE GENOMIC DNA]</scope>
    <source>
        <strain evidence="12 13">AK4</strain>
    </source>
</reference>
<evidence type="ECO:0000256" key="5">
    <source>
        <dbReference type="ARBA" id="ARBA00022692"/>
    </source>
</evidence>
<protein>
    <recommendedName>
        <fullName evidence="11">Glycosyltransferase 2-like domain-containing protein</fullName>
    </recommendedName>
</protein>
<keyword evidence="13" id="KW-1185">Reference proteome</keyword>
<evidence type="ECO:0000256" key="3">
    <source>
        <dbReference type="ARBA" id="ARBA00022676"/>
    </source>
</evidence>
<comment type="similarity">
    <text evidence="8">Belongs to the glycosyltransferase 2 family. GtrB subfamily.</text>
</comment>
<name>K9H5F0_9PROT</name>
<dbReference type="GO" id="GO:0016757">
    <property type="term" value="F:glycosyltransferase activity"/>
    <property type="evidence" value="ECO:0007669"/>
    <property type="project" value="UniProtKB-KW"/>
</dbReference>
<evidence type="ECO:0000256" key="4">
    <source>
        <dbReference type="ARBA" id="ARBA00022679"/>
    </source>
</evidence>
<dbReference type="PATRIC" id="fig|1238182.3.peg.168"/>
<feature type="transmembrane region" description="Helical" evidence="10">
    <location>
        <begin position="262"/>
        <end position="283"/>
    </location>
</feature>
<keyword evidence="5 10" id="KW-0812">Transmembrane</keyword>
<dbReference type="Gene3D" id="3.90.550.10">
    <property type="entry name" value="Spore Coat Polysaccharide Biosynthesis Protein SpsA, Chain A"/>
    <property type="match status" value="1"/>
</dbReference>
<keyword evidence="3" id="KW-0328">Glycosyltransferase</keyword>
<evidence type="ECO:0000313" key="12">
    <source>
        <dbReference type="EMBL" id="EKV32792.1"/>
    </source>
</evidence>
<evidence type="ECO:0000256" key="10">
    <source>
        <dbReference type="SAM" id="Phobius"/>
    </source>
</evidence>
<sequence>MPFTAAKSPSPKPRTGVPLEWASTGETAAAAPQTVDLSIIAPMYNEEEVLDIFFREITRVLDGLGLTWEIVCVNDGSRDRTLPLLFERAERDPRLVVVDLSRNFGKEAALTAGLEYCSGAAVIPIDCDLQDPPEVIVQMVEKWREGYDVVYGARANRDSDNWLKRTTALAFYRMFNRITDVPIPVNTGDFRLMDRAVVEAVRRLPERSRFMKGVFAWVGFRSAAVVYTRAPRAAGNTKWRYWKLWNFALDGITSFTTLPLRVWSYVGAVVAVLAFVYALFTIAKTLILGVDVPGYASLLTVMLFLGGLQLLSLGVLGEYLGRTFQEVKQRPIYLVRSVQRGAGGSIKAPAAPERLRTAPAAERAAQ</sequence>
<evidence type="ECO:0000256" key="8">
    <source>
        <dbReference type="ARBA" id="ARBA00038152"/>
    </source>
</evidence>
<dbReference type="InterPro" id="IPR029044">
    <property type="entry name" value="Nucleotide-diphossugar_trans"/>
</dbReference>
<evidence type="ECO:0000256" key="6">
    <source>
        <dbReference type="ARBA" id="ARBA00022989"/>
    </source>
</evidence>
<feature type="transmembrane region" description="Helical" evidence="10">
    <location>
        <begin position="295"/>
        <end position="320"/>
    </location>
</feature>
<dbReference type="GO" id="GO:0005886">
    <property type="term" value="C:plasma membrane"/>
    <property type="evidence" value="ECO:0007669"/>
    <property type="project" value="UniProtKB-SubCell"/>
</dbReference>
<proteinExistence type="inferred from homology"/>
<accession>K9H5F0</accession>
<dbReference type="Pfam" id="PF00535">
    <property type="entry name" value="Glycos_transf_2"/>
    <property type="match status" value="1"/>
</dbReference>
<evidence type="ECO:0000256" key="2">
    <source>
        <dbReference type="ARBA" id="ARBA00022475"/>
    </source>
</evidence>
<comment type="subcellular location">
    <subcellularLocation>
        <location evidence="1">Cell membrane</location>
        <topology evidence="1">Multi-pass membrane protein</topology>
    </subcellularLocation>
</comment>
<dbReference type="SUPFAM" id="SSF53448">
    <property type="entry name" value="Nucleotide-diphospho-sugar transferases"/>
    <property type="match status" value="1"/>
</dbReference>
<dbReference type="EMBL" id="ANHY01000002">
    <property type="protein sequence ID" value="EKV32792.1"/>
    <property type="molecule type" value="Genomic_DNA"/>
</dbReference>
<evidence type="ECO:0000256" key="9">
    <source>
        <dbReference type="SAM" id="MobiDB-lite"/>
    </source>
</evidence>
<dbReference type="FunFam" id="3.90.550.10:FF:000079">
    <property type="entry name" value="Probable glycosyl transferase"/>
    <property type="match status" value="1"/>
</dbReference>
<dbReference type="eggNOG" id="COG0463">
    <property type="taxonomic scope" value="Bacteria"/>
</dbReference>
<gene>
    <name evidence="12" type="ORF">C882_1630</name>
</gene>